<sequence>MSGIMLIVTGMGEIRFFREEFFSRIFFMLPFLWTSAGCLLGFLLICCGVLSFLFRNIFVTEIPKNNSDLVRAKGIFWHLFAKTKSDLRDRQSFENLQDILGCCGVESFSDWSSHYQEEKATSNGTSLASRYDLPSSCCVQLSPPEEFLENPSELFCHSELPTIAENKTSEMEFLRVYDSGCYVAFRELLQTNGELLIPISTAAAAVFLILALVATWHGIEVFLFHKQERDFKKYCEKHAPKLRKSNPGVLGNSGLSNETKNSSIPTENDQV</sequence>
<keyword evidence="8" id="KW-1185">Reference proteome</keyword>
<keyword evidence="3 6" id="KW-1133">Transmembrane helix</keyword>
<evidence type="ECO:0000313" key="7">
    <source>
        <dbReference type="EMBL" id="CAG5104051.1"/>
    </source>
</evidence>
<evidence type="ECO:0000256" key="2">
    <source>
        <dbReference type="ARBA" id="ARBA00022692"/>
    </source>
</evidence>
<name>A0ABN7SLS3_OIKDI</name>
<evidence type="ECO:0000313" key="8">
    <source>
        <dbReference type="Proteomes" id="UP001158576"/>
    </source>
</evidence>
<dbReference type="EMBL" id="OU015566">
    <property type="protein sequence ID" value="CAG5104051.1"/>
    <property type="molecule type" value="Genomic_DNA"/>
</dbReference>
<protein>
    <submittedName>
        <fullName evidence="7">Oidioi.mRNA.OKI2018_I69.chr1.g1069.t1.cds</fullName>
    </submittedName>
</protein>
<dbReference type="InterPro" id="IPR008952">
    <property type="entry name" value="Tetraspanin_EC2_sf"/>
</dbReference>
<feature type="transmembrane region" description="Helical" evidence="6">
    <location>
        <begin position="195"/>
        <end position="224"/>
    </location>
</feature>
<feature type="region of interest" description="Disordered" evidence="5">
    <location>
        <begin position="244"/>
        <end position="271"/>
    </location>
</feature>
<dbReference type="InterPro" id="IPR018499">
    <property type="entry name" value="Tetraspanin/Peripherin"/>
</dbReference>
<dbReference type="Pfam" id="PF00335">
    <property type="entry name" value="Tetraspanin"/>
    <property type="match status" value="1"/>
</dbReference>
<reference evidence="7 8" key="1">
    <citation type="submission" date="2021-04" db="EMBL/GenBank/DDBJ databases">
        <authorList>
            <person name="Bliznina A."/>
        </authorList>
    </citation>
    <scope>NUCLEOTIDE SEQUENCE [LARGE SCALE GENOMIC DNA]</scope>
</reference>
<comment type="subcellular location">
    <subcellularLocation>
        <location evidence="1">Membrane</location>
        <topology evidence="1">Multi-pass membrane protein</topology>
    </subcellularLocation>
</comment>
<dbReference type="Proteomes" id="UP001158576">
    <property type="component" value="Chromosome 1"/>
</dbReference>
<dbReference type="SUPFAM" id="SSF48652">
    <property type="entry name" value="Tetraspanin"/>
    <property type="match status" value="1"/>
</dbReference>
<feature type="compositionally biased region" description="Polar residues" evidence="5">
    <location>
        <begin position="253"/>
        <end position="271"/>
    </location>
</feature>
<evidence type="ECO:0000256" key="5">
    <source>
        <dbReference type="SAM" id="MobiDB-lite"/>
    </source>
</evidence>
<keyword evidence="4 6" id="KW-0472">Membrane</keyword>
<feature type="transmembrane region" description="Helical" evidence="6">
    <location>
        <begin position="21"/>
        <end position="54"/>
    </location>
</feature>
<evidence type="ECO:0000256" key="4">
    <source>
        <dbReference type="ARBA" id="ARBA00023136"/>
    </source>
</evidence>
<keyword evidence="2 6" id="KW-0812">Transmembrane</keyword>
<dbReference type="Gene3D" id="1.10.1450.10">
    <property type="entry name" value="Tetraspanin"/>
    <property type="match status" value="1"/>
</dbReference>
<organism evidence="7 8">
    <name type="scientific">Oikopleura dioica</name>
    <name type="common">Tunicate</name>
    <dbReference type="NCBI Taxonomy" id="34765"/>
    <lineage>
        <taxon>Eukaryota</taxon>
        <taxon>Metazoa</taxon>
        <taxon>Chordata</taxon>
        <taxon>Tunicata</taxon>
        <taxon>Appendicularia</taxon>
        <taxon>Copelata</taxon>
        <taxon>Oikopleuridae</taxon>
        <taxon>Oikopleura</taxon>
    </lineage>
</organism>
<proteinExistence type="predicted"/>
<evidence type="ECO:0000256" key="1">
    <source>
        <dbReference type="ARBA" id="ARBA00004141"/>
    </source>
</evidence>
<evidence type="ECO:0000256" key="6">
    <source>
        <dbReference type="SAM" id="Phobius"/>
    </source>
</evidence>
<accession>A0ABN7SLS3</accession>
<gene>
    <name evidence="7" type="ORF">OKIOD_LOCUS9834</name>
</gene>
<evidence type="ECO:0000256" key="3">
    <source>
        <dbReference type="ARBA" id="ARBA00022989"/>
    </source>
</evidence>